<name>H2CFA4_9LEPT</name>
<dbReference type="Pfam" id="PF13581">
    <property type="entry name" value="HATPase_c_2"/>
    <property type="match status" value="1"/>
</dbReference>
<evidence type="ECO:0000256" key="1">
    <source>
        <dbReference type="ARBA" id="ARBA00022527"/>
    </source>
</evidence>
<keyword evidence="3" id="KW-0067">ATP-binding</keyword>
<accession>H2CFA4</accession>
<dbReference type="PANTHER" id="PTHR35526:SF3">
    <property type="entry name" value="ANTI-SIGMA-F FACTOR RSBW"/>
    <property type="match status" value="1"/>
</dbReference>
<feature type="domain" description="Histidine kinase/HSP90-like ATPase" evidence="2">
    <location>
        <begin position="38"/>
        <end position="155"/>
    </location>
</feature>
<dbReference type="InterPro" id="IPR003594">
    <property type="entry name" value="HATPase_dom"/>
</dbReference>
<dbReference type="RefSeq" id="WP_002772410.1">
    <property type="nucleotide sequence ID" value="NZ_JH597773.1"/>
</dbReference>
<evidence type="ECO:0000313" key="3">
    <source>
        <dbReference type="EMBL" id="EHQ06732.1"/>
    </source>
</evidence>
<dbReference type="InterPro" id="IPR036890">
    <property type="entry name" value="HATPase_C_sf"/>
</dbReference>
<dbReference type="Gene3D" id="3.30.565.10">
    <property type="entry name" value="Histidine kinase-like ATPase, C-terminal domain"/>
    <property type="match status" value="1"/>
</dbReference>
<gene>
    <name evidence="3" type="ORF">Lepil_2051</name>
</gene>
<reference evidence="3 4" key="1">
    <citation type="submission" date="2011-10" db="EMBL/GenBank/DDBJ databases">
        <title>The Improved High-Quality Draft genome of Leptonema illini DSM 21528.</title>
        <authorList>
            <consortium name="US DOE Joint Genome Institute (JGI-PGF)"/>
            <person name="Lucas S."/>
            <person name="Copeland A."/>
            <person name="Lapidus A."/>
            <person name="Glavina del Rio T."/>
            <person name="Dalin E."/>
            <person name="Tice H."/>
            <person name="Bruce D."/>
            <person name="Goodwin L."/>
            <person name="Pitluck S."/>
            <person name="Peters L."/>
            <person name="Mikhailova N."/>
            <person name="Held B."/>
            <person name="Kyrpides N."/>
            <person name="Mavromatis K."/>
            <person name="Ivanova N."/>
            <person name="Markowitz V."/>
            <person name="Cheng J.-F."/>
            <person name="Hugenholtz P."/>
            <person name="Woyke T."/>
            <person name="Wu D."/>
            <person name="Gronow S."/>
            <person name="Wellnitz S."/>
            <person name="Brambilla E.-M."/>
            <person name="Klenk H.-P."/>
            <person name="Eisen J.A."/>
        </authorList>
    </citation>
    <scope>NUCLEOTIDE SEQUENCE [LARGE SCALE GENOMIC DNA]</scope>
    <source>
        <strain evidence="3 4">DSM 21528</strain>
    </source>
</reference>
<dbReference type="SUPFAM" id="SSF55874">
    <property type="entry name" value="ATPase domain of HSP90 chaperone/DNA topoisomerase II/histidine kinase"/>
    <property type="match status" value="1"/>
</dbReference>
<proteinExistence type="predicted"/>
<dbReference type="EMBL" id="JH597773">
    <property type="protein sequence ID" value="EHQ06732.1"/>
    <property type="molecule type" value="Genomic_DNA"/>
</dbReference>
<dbReference type="STRING" id="183.GCA_002009735_03553"/>
<dbReference type="CDD" id="cd16936">
    <property type="entry name" value="HATPase_RsbW-like"/>
    <property type="match status" value="1"/>
</dbReference>
<keyword evidence="3" id="KW-0547">Nucleotide-binding</keyword>
<evidence type="ECO:0000313" key="4">
    <source>
        <dbReference type="Proteomes" id="UP000005737"/>
    </source>
</evidence>
<keyword evidence="4" id="KW-1185">Reference proteome</keyword>
<dbReference type="GO" id="GO:0004674">
    <property type="term" value="F:protein serine/threonine kinase activity"/>
    <property type="evidence" value="ECO:0007669"/>
    <property type="project" value="UniProtKB-KW"/>
</dbReference>
<dbReference type="PANTHER" id="PTHR35526">
    <property type="entry name" value="ANTI-SIGMA-F FACTOR RSBW-RELATED"/>
    <property type="match status" value="1"/>
</dbReference>
<protein>
    <submittedName>
        <fullName evidence="3">ATP-binding region ATPase domain protein</fullName>
    </submittedName>
</protein>
<dbReference type="InterPro" id="IPR050267">
    <property type="entry name" value="Anti-sigma-factor_SerPK"/>
</dbReference>
<evidence type="ECO:0000259" key="2">
    <source>
        <dbReference type="Pfam" id="PF13581"/>
    </source>
</evidence>
<organism evidence="3 4">
    <name type="scientific">Leptonema illini DSM 21528</name>
    <dbReference type="NCBI Taxonomy" id="929563"/>
    <lineage>
        <taxon>Bacteria</taxon>
        <taxon>Pseudomonadati</taxon>
        <taxon>Spirochaetota</taxon>
        <taxon>Spirochaetia</taxon>
        <taxon>Leptospirales</taxon>
        <taxon>Leptospiraceae</taxon>
        <taxon>Leptonema</taxon>
    </lineage>
</organism>
<dbReference type="GO" id="GO:0005524">
    <property type="term" value="F:ATP binding"/>
    <property type="evidence" value="ECO:0007669"/>
    <property type="project" value="UniProtKB-KW"/>
</dbReference>
<dbReference type="AlphaFoldDB" id="H2CFA4"/>
<keyword evidence="1" id="KW-0418">Kinase</keyword>
<sequence length="162" mass="18477">MTQTGFDIAEESSGLDPLLEGTGYVPTKESSDRIRMQIPSLPSHLHPVRDFVYRLCLQHGCSRSDAFDMKLIAGEALTNIMKHAYGGRPDGAIFIDLLFFRTFVEMRFRDFAPVKNDKLTGKDLSEYRQDGLGLYLITSLSDYHYFDRSRGTLLVVKKRFQS</sequence>
<dbReference type="HOGENOM" id="CLU_090336_11_1_12"/>
<keyword evidence="1" id="KW-0808">Transferase</keyword>
<keyword evidence="1" id="KW-0723">Serine/threonine-protein kinase</keyword>
<dbReference type="Proteomes" id="UP000005737">
    <property type="component" value="Unassembled WGS sequence"/>
</dbReference>